<protein>
    <submittedName>
        <fullName evidence="1">Uncharacterized protein</fullName>
    </submittedName>
</protein>
<reference evidence="1" key="1">
    <citation type="submission" date="2023-10" db="EMBL/GenBank/DDBJ databases">
        <authorList>
            <person name="Rodriguez Cubillos JULIANA M."/>
            <person name="De Vega J."/>
        </authorList>
    </citation>
    <scope>NUCLEOTIDE SEQUENCE</scope>
</reference>
<dbReference type="Proteomes" id="UP001177021">
    <property type="component" value="Unassembled WGS sequence"/>
</dbReference>
<dbReference type="EMBL" id="CASHSV030000001">
    <property type="protein sequence ID" value="CAJ2631178.1"/>
    <property type="molecule type" value="Genomic_DNA"/>
</dbReference>
<evidence type="ECO:0000313" key="2">
    <source>
        <dbReference type="Proteomes" id="UP001177021"/>
    </source>
</evidence>
<gene>
    <name evidence="1" type="ORF">MILVUS5_LOCUS2797</name>
</gene>
<sequence>MGWLLGPQDLQIFSILIVNVFSTLRRDLQEKIEKEQVEEHTADTPKKFVEGGDLQIIQEHQEKEEELEIFPNPKPSPPPMFPSTLLSPLKPLNLLIVHSAHSPPTQQLLLKELDRVPAPSLSTEPPPKPPDRCLITAILTFKAARDLNPSLPPLPPKPPDKGTPPLLLPSSQFNNPLPRPPQKPPPYHLLSCENSFDVSTSEISSPPLDLCIVLLAKSHPFIKSTIRVTSYPPTKFRHMYYNFKPFVHEILWFAATCAKLCLILAEGQWSHAHLSGSKRNWYTEFSNVMRMCLLHFPHKLCYAYNALTNKYTTSQLSNAKAPTVSHKYHKGSFRLGRSVMGQISAIDYFCTELGLVSPQQNFVDLLYIRPARKPPDLSLNLEDKKTFEHCIALILSFHECFNSSHRG</sequence>
<organism evidence="1 2">
    <name type="scientific">Trifolium pratense</name>
    <name type="common">Red clover</name>
    <dbReference type="NCBI Taxonomy" id="57577"/>
    <lineage>
        <taxon>Eukaryota</taxon>
        <taxon>Viridiplantae</taxon>
        <taxon>Streptophyta</taxon>
        <taxon>Embryophyta</taxon>
        <taxon>Tracheophyta</taxon>
        <taxon>Spermatophyta</taxon>
        <taxon>Magnoliopsida</taxon>
        <taxon>eudicotyledons</taxon>
        <taxon>Gunneridae</taxon>
        <taxon>Pentapetalae</taxon>
        <taxon>rosids</taxon>
        <taxon>fabids</taxon>
        <taxon>Fabales</taxon>
        <taxon>Fabaceae</taxon>
        <taxon>Papilionoideae</taxon>
        <taxon>50 kb inversion clade</taxon>
        <taxon>NPAAA clade</taxon>
        <taxon>Hologalegina</taxon>
        <taxon>IRL clade</taxon>
        <taxon>Trifolieae</taxon>
        <taxon>Trifolium</taxon>
    </lineage>
</organism>
<comment type="caution">
    <text evidence="1">The sequence shown here is derived from an EMBL/GenBank/DDBJ whole genome shotgun (WGS) entry which is preliminary data.</text>
</comment>
<proteinExistence type="predicted"/>
<evidence type="ECO:0000313" key="1">
    <source>
        <dbReference type="EMBL" id="CAJ2631178.1"/>
    </source>
</evidence>
<keyword evidence="2" id="KW-1185">Reference proteome</keyword>
<accession>A0ACB0IH89</accession>
<name>A0ACB0IH89_TRIPR</name>